<sequence length="140" mass="16218">MLFLLLALLMKTLFSNGFVVQQQQQNLKDLNGFDANDKQSPPLPAVQLVRSPANSLVASHRLLFERLSSEAKDQFAHKKMAMREAKEWDERRIPRPQRRWLMRTTELKEGSGGDKYVKRVVSESELNALLKNAWLGKKRR</sequence>
<keyword evidence="3" id="KW-1185">Reference proteome</keyword>
<protein>
    <submittedName>
        <fullName evidence="2">Uncharacterized protein</fullName>
    </submittedName>
</protein>
<dbReference type="Proteomes" id="UP001620645">
    <property type="component" value="Unassembled WGS sequence"/>
</dbReference>
<proteinExistence type="predicted"/>
<dbReference type="AlphaFoldDB" id="A0ABD2K4N5"/>
<feature type="chain" id="PRO_5044753326" evidence="1">
    <location>
        <begin position="18"/>
        <end position="140"/>
    </location>
</feature>
<comment type="caution">
    <text evidence="2">The sequence shown here is derived from an EMBL/GenBank/DDBJ whole genome shotgun (WGS) entry which is preliminary data.</text>
</comment>
<evidence type="ECO:0000313" key="3">
    <source>
        <dbReference type="Proteomes" id="UP001620645"/>
    </source>
</evidence>
<name>A0ABD2K4N5_HETSC</name>
<feature type="signal peptide" evidence="1">
    <location>
        <begin position="1"/>
        <end position="17"/>
    </location>
</feature>
<reference evidence="2 3" key="1">
    <citation type="submission" date="2024-10" db="EMBL/GenBank/DDBJ databases">
        <authorList>
            <person name="Kim D."/>
        </authorList>
    </citation>
    <scope>NUCLEOTIDE SEQUENCE [LARGE SCALE GENOMIC DNA]</scope>
    <source>
        <strain evidence="2">Taebaek</strain>
    </source>
</reference>
<evidence type="ECO:0000256" key="1">
    <source>
        <dbReference type="SAM" id="SignalP"/>
    </source>
</evidence>
<evidence type="ECO:0000313" key="2">
    <source>
        <dbReference type="EMBL" id="KAL3097850.1"/>
    </source>
</evidence>
<gene>
    <name evidence="2" type="ORF">niasHS_000585</name>
</gene>
<dbReference type="EMBL" id="JBICCN010000053">
    <property type="protein sequence ID" value="KAL3097850.1"/>
    <property type="molecule type" value="Genomic_DNA"/>
</dbReference>
<organism evidence="2 3">
    <name type="scientific">Heterodera schachtii</name>
    <name type="common">Sugarbeet cyst nematode worm</name>
    <name type="synonym">Tylenchus schachtii</name>
    <dbReference type="NCBI Taxonomy" id="97005"/>
    <lineage>
        <taxon>Eukaryota</taxon>
        <taxon>Metazoa</taxon>
        <taxon>Ecdysozoa</taxon>
        <taxon>Nematoda</taxon>
        <taxon>Chromadorea</taxon>
        <taxon>Rhabditida</taxon>
        <taxon>Tylenchina</taxon>
        <taxon>Tylenchomorpha</taxon>
        <taxon>Tylenchoidea</taxon>
        <taxon>Heteroderidae</taxon>
        <taxon>Heteroderinae</taxon>
        <taxon>Heterodera</taxon>
    </lineage>
</organism>
<keyword evidence="1" id="KW-0732">Signal</keyword>
<accession>A0ABD2K4N5</accession>